<dbReference type="Pfam" id="PF00561">
    <property type="entry name" value="Abhydrolase_1"/>
    <property type="match status" value="1"/>
</dbReference>
<keyword evidence="2" id="KW-0472">Membrane</keyword>
<dbReference type="EMBL" id="JAMFTS010000004">
    <property type="protein sequence ID" value="KAJ4761983.1"/>
    <property type="molecule type" value="Genomic_DNA"/>
</dbReference>
<keyword evidence="2" id="KW-0812">Transmembrane</keyword>
<dbReference type="InterPro" id="IPR029058">
    <property type="entry name" value="AB_hydrolase_fold"/>
</dbReference>
<evidence type="ECO:0000313" key="4">
    <source>
        <dbReference type="EMBL" id="KAJ4761983.1"/>
    </source>
</evidence>
<evidence type="ECO:0000256" key="2">
    <source>
        <dbReference type="SAM" id="Phobius"/>
    </source>
</evidence>
<evidence type="ECO:0000313" key="5">
    <source>
        <dbReference type="Proteomes" id="UP001140206"/>
    </source>
</evidence>
<proteinExistence type="predicted"/>
<dbReference type="InterPro" id="IPR000073">
    <property type="entry name" value="AB_hydrolase_1"/>
</dbReference>
<gene>
    <name evidence="4" type="ORF">LUZ62_072358</name>
</gene>
<organism evidence="4 5">
    <name type="scientific">Rhynchospora pubera</name>
    <dbReference type="NCBI Taxonomy" id="906938"/>
    <lineage>
        <taxon>Eukaryota</taxon>
        <taxon>Viridiplantae</taxon>
        <taxon>Streptophyta</taxon>
        <taxon>Embryophyta</taxon>
        <taxon>Tracheophyta</taxon>
        <taxon>Spermatophyta</taxon>
        <taxon>Magnoliopsida</taxon>
        <taxon>Liliopsida</taxon>
        <taxon>Poales</taxon>
        <taxon>Cyperaceae</taxon>
        <taxon>Cyperoideae</taxon>
        <taxon>Rhynchosporeae</taxon>
        <taxon>Rhynchospora</taxon>
    </lineage>
</organism>
<evidence type="ECO:0000256" key="1">
    <source>
        <dbReference type="SAM" id="MobiDB-lite"/>
    </source>
</evidence>
<dbReference type="SUPFAM" id="SSF53474">
    <property type="entry name" value="alpha/beta-Hydrolases"/>
    <property type="match status" value="1"/>
</dbReference>
<name>A0AAV8D082_9POAL</name>
<feature type="transmembrane region" description="Helical" evidence="2">
    <location>
        <begin position="82"/>
        <end position="101"/>
    </location>
</feature>
<accession>A0AAV8D082</accession>
<dbReference type="AlphaFoldDB" id="A0AAV8D082"/>
<feature type="domain" description="AB hydrolase-1" evidence="3">
    <location>
        <begin position="152"/>
        <end position="291"/>
    </location>
</feature>
<comment type="caution">
    <text evidence="4">The sequence shown here is derived from an EMBL/GenBank/DDBJ whole genome shotgun (WGS) entry which is preliminary data.</text>
</comment>
<dbReference type="Gene3D" id="3.40.50.1820">
    <property type="entry name" value="alpha/beta hydrolase"/>
    <property type="match status" value="1"/>
</dbReference>
<dbReference type="PANTHER" id="PTHR43689">
    <property type="entry name" value="HYDROLASE"/>
    <property type="match status" value="1"/>
</dbReference>
<sequence>MMMNNFISTEDFYRLHHCFTGNLSSSKLLTQASTMADHSDHSPSISTSKQKAQPKPNPKPNPESTERPLSAPRRRQAGAMAFWTYLTISVGLLSLLLSPFLSPRDQHSWFLSLPPDLRLHFSQGKLIKIHPSYQIPFRVFAVESSPAEFSETVLLVPGLACNSFSFRHVMSALRSHGVRAVAIDMPGSGFSERPRVPGSFEDVFAQIKENGIFWAFDRLVETGQAPYEEMRARKNFSPYGPAEIGFVIRKVIREMKLGPVHLVIHDAMLGSGANFVASYPSLVRSVTLLDSSAGLPAFPYWAVGVPVVGRLILKSPSVFTKLMRLCCSRSIDMPAVEHQRLLLLGKDGRKGVVDMAKALNYSFDLRQWKELDGLKEMPIQLLWSTNWSDRWIEEGRQTASALPEGKFTYHSGGRWPQEDNAKEITERIVEFVTSLPKTIRMIINEPSEDLEEKVLVNSGSLHQHEHGYQFGPSLGMYGLGQGFMG</sequence>
<evidence type="ECO:0000259" key="3">
    <source>
        <dbReference type="Pfam" id="PF00561"/>
    </source>
</evidence>
<dbReference type="PANTHER" id="PTHR43689:SF8">
    <property type="entry name" value="ALPHA_BETA-HYDROLASES SUPERFAMILY PROTEIN"/>
    <property type="match status" value="1"/>
</dbReference>
<keyword evidence="5" id="KW-1185">Reference proteome</keyword>
<feature type="region of interest" description="Disordered" evidence="1">
    <location>
        <begin position="32"/>
        <end position="71"/>
    </location>
</feature>
<protein>
    <submittedName>
        <fullName evidence="4">Protein AUXIN RESPONSE 4</fullName>
    </submittedName>
</protein>
<dbReference type="Proteomes" id="UP001140206">
    <property type="component" value="Chromosome 4"/>
</dbReference>
<reference evidence="4" key="1">
    <citation type="submission" date="2022-08" db="EMBL/GenBank/DDBJ databases">
        <authorList>
            <person name="Marques A."/>
        </authorList>
    </citation>
    <scope>NUCLEOTIDE SEQUENCE</scope>
    <source>
        <strain evidence="4">RhyPub2mFocal</strain>
        <tissue evidence="4">Leaves</tissue>
    </source>
</reference>
<keyword evidence="2" id="KW-1133">Transmembrane helix</keyword>
<feature type="compositionally biased region" description="Polar residues" evidence="1">
    <location>
        <begin position="32"/>
        <end position="48"/>
    </location>
</feature>